<dbReference type="Proteomes" id="UP001141552">
    <property type="component" value="Unassembled WGS sequence"/>
</dbReference>
<proteinExistence type="predicted"/>
<dbReference type="EMBL" id="JAKUCV010001674">
    <property type="protein sequence ID" value="KAJ4845448.1"/>
    <property type="molecule type" value="Genomic_DNA"/>
</dbReference>
<protein>
    <submittedName>
        <fullName evidence="1">Uncharacterized protein</fullName>
    </submittedName>
</protein>
<comment type="caution">
    <text evidence="1">The sequence shown here is derived from an EMBL/GenBank/DDBJ whole genome shotgun (WGS) entry which is preliminary data.</text>
</comment>
<gene>
    <name evidence="1" type="ORF">Tsubulata_026315</name>
</gene>
<sequence length="104" mass="12313">MDWMHYEESFRYIYSVYCFLSHKHFLNINITWYLPNGSLEDCLIQSSNILQLIWKIQLRMTAEILKWIMVLVFVSSGLMHDPQVAADGFTYKGEALCGWPENCR</sequence>
<reference evidence="1" key="1">
    <citation type="submission" date="2022-02" db="EMBL/GenBank/DDBJ databases">
        <authorList>
            <person name="Henning P.M."/>
            <person name="McCubbin A.G."/>
            <person name="Shore J.S."/>
        </authorList>
    </citation>
    <scope>NUCLEOTIDE SEQUENCE</scope>
    <source>
        <strain evidence="1">F60SS</strain>
        <tissue evidence="1">Leaves</tissue>
    </source>
</reference>
<reference evidence="1" key="2">
    <citation type="journal article" date="2023" name="Plants (Basel)">
        <title>Annotation of the Turnera subulata (Passifloraceae) Draft Genome Reveals the S-Locus Evolved after the Divergence of Turneroideae from Passifloroideae in a Stepwise Manner.</title>
        <authorList>
            <person name="Henning P.M."/>
            <person name="Roalson E.H."/>
            <person name="Mir W."/>
            <person name="McCubbin A.G."/>
            <person name="Shore J.S."/>
        </authorList>
    </citation>
    <scope>NUCLEOTIDE SEQUENCE</scope>
    <source>
        <strain evidence="1">F60SS</strain>
    </source>
</reference>
<organism evidence="1 2">
    <name type="scientific">Turnera subulata</name>
    <dbReference type="NCBI Taxonomy" id="218843"/>
    <lineage>
        <taxon>Eukaryota</taxon>
        <taxon>Viridiplantae</taxon>
        <taxon>Streptophyta</taxon>
        <taxon>Embryophyta</taxon>
        <taxon>Tracheophyta</taxon>
        <taxon>Spermatophyta</taxon>
        <taxon>Magnoliopsida</taxon>
        <taxon>eudicotyledons</taxon>
        <taxon>Gunneridae</taxon>
        <taxon>Pentapetalae</taxon>
        <taxon>rosids</taxon>
        <taxon>fabids</taxon>
        <taxon>Malpighiales</taxon>
        <taxon>Passifloraceae</taxon>
        <taxon>Turnera</taxon>
    </lineage>
</organism>
<evidence type="ECO:0000313" key="2">
    <source>
        <dbReference type="Proteomes" id="UP001141552"/>
    </source>
</evidence>
<dbReference type="AlphaFoldDB" id="A0A9Q0G8A7"/>
<evidence type="ECO:0000313" key="1">
    <source>
        <dbReference type="EMBL" id="KAJ4845448.1"/>
    </source>
</evidence>
<keyword evidence="2" id="KW-1185">Reference proteome</keyword>
<name>A0A9Q0G8A7_9ROSI</name>
<dbReference type="OrthoDB" id="10064100at2759"/>
<accession>A0A9Q0G8A7</accession>